<dbReference type="OrthoDB" id="407146at2759"/>
<comment type="caution">
    <text evidence="1">The sequence shown here is derived from an EMBL/GenBank/DDBJ whole genome shotgun (WGS) entry which is preliminary data.</text>
</comment>
<reference evidence="1 2" key="1">
    <citation type="submission" date="2019-06" db="EMBL/GenBank/DDBJ databases">
        <title>Draft genome sequence of the filamentous fungus Phialemoniopsis curvata isolated from diesel fuel.</title>
        <authorList>
            <person name="Varaljay V.A."/>
            <person name="Lyon W.J."/>
            <person name="Crouch A.L."/>
            <person name="Drake C.E."/>
            <person name="Hollomon J.M."/>
            <person name="Nadeau L.J."/>
            <person name="Nunn H.S."/>
            <person name="Stevenson B.S."/>
            <person name="Bojanowski C.L."/>
            <person name="Crookes-Goodson W.J."/>
        </authorList>
    </citation>
    <scope>NUCLEOTIDE SEQUENCE [LARGE SCALE GENOMIC DNA]</scope>
    <source>
        <strain evidence="1 2">D216</strain>
    </source>
</reference>
<organism evidence="1 2">
    <name type="scientific">Thyridium curvatum</name>
    <dbReference type="NCBI Taxonomy" id="1093900"/>
    <lineage>
        <taxon>Eukaryota</taxon>
        <taxon>Fungi</taxon>
        <taxon>Dikarya</taxon>
        <taxon>Ascomycota</taxon>
        <taxon>Pezizomycotina</taxon>
        <taxon>Sordariomycetes</taxon>
        <taxon>Sordariomycetidae</taxon>
        <taxon>Thyridiales</taxon>
        <taxon>Thyridiaceae</taxon>
        <taxon>Thyridium</taxon>
    </lineage>
</organism>
<sequence length="160" mass="17453">MVLAALSPSITTAVVDIWNRRSPAWSRSAASAGIQYDGEDDDRLKTALVVHLGQVRSFPGSSLGKTANRDGYSRKDLDDQLPKTIQNMTAAHPVEEQFISCPTTLTSDIDVEALKLSQMISNSPYLTPSSGLRRNPVASPANTYSIRPWLSYGGENWKGE</sequence>
<dbReference type="AlphaFoldDB" id="A0A507B9L3"/>
<dbReference type="Proteomes" id="UP000319257">
    <property type="component" value="Unassembled WGS sequence"/>
</dbReference>
<evidence type="ECO:0000313" key="2">
    <source>
        <dbReference type="Proteomes" id="UP000319257"/>
    </source>
</evidence>
<keyword evidence="2" id="KW-1185">Reference proteome</keyword>
<dbReference type="EMBL" id="SKBQ01000017">
    <property type="protein sequence ID" value="TPX16537.1"/>
    <property type="molecule type" value="Genomic_DNA"/>
</dbReference>
<dbReference type="RefSeq" id="XP_030998248.1">
    <property type="nucleotide sequence ID" value="XM_031138174.1"/>
</dbReference>
<protein>
    <submittedName>
        <fullName evidence="1">Uncharacterized protein</fullName>
    </submittedName>
</protein>
<accession>A0A507B9L3</accession>
<gene>
    <name evidence="1" type="ORF">E0L32_003831</name>
</gene>
<proteinExistence type="predicted"/>
<dbReference type="InParanoid" id="A0A507B9L3"/>
<name>A0A507B9L3_9PEZI</name>
<dbReference type="GeneID" id="41971278"/>
<evidence type="ECO:0000313" key="1">
    <source>
        <dbReference type="EMBL" id="TPX16537.1"/>
    </source>
</evidence>